<dbReference type="Gene3D" id="3.40.50.300">
    <property type="entry name" value="P-loop containing nucleotide triphosphate hydrolases"/>
    <property type="match status" value="1"/>
</dbReference>
<dbReference type="GO" id="GO:0008976">
    <property type="term" value="F:polyphosphate kinase activity"/>
    <property type="evidence" value="ECO:0007669"/>
    <property type="project" value="InterPro"/>
</dbReference>
<evidence type="ECO:0000256" key="3">
    <source>
        <dbReference type="SAM" id="MobiDB-lite"/>
    </source>
</evidence>
<comment type="caution">
    <text evidence="5">The sequence shown here is derived from an EMBL/GenBank/DDBJ whole genome shotgun (WGS) entry which is preliminary data.</text>
</comment>
<keyword evidence="1" id="KW-0808">Transferase</keyword>
<feature type="region of interest" description="Disordered" evidence="3">
    <location>
        <begin position="1"/>
        <end position="34"/>
    </location>
</feature>
<dbReference type="InterPro" id="IPR027417">
    <property type="entry name" value="P-loop_NTPase"/>
</dbReference>
<dbReference type="InterPro" id="IPR022488">
    <property type="entry name" value="PPK2-related"/>
</dbReference>
<proteinExistence type="predicted"/>
<dbReference type="NCBIfam" id="TIGR03709">
    <property type="entry name" value="PPK2_rel_1"/>
    <property type="match status" value="1"/>
</dbReference>
<dbReference type="PANTHER" id="PTHR34383">
    <property type="entry name" value="POLYPHOSPHATE:AMP PHOSPHOTRANSFERASE-RELATED"/>
    <property type="match status" value="1"/>
</dbReference>
<evidence type="ECO:0000259" key="4">
    <source>
        <dbReference type="Pfam" id="PF03976"/>
    </source>
</evidence>
<gene>
    <name evidence="5" type="ORF">GCM10008957_52080</name>
</gene>
<keyword evidence="2 5" id="KW-0418">Kinase</keyword>
<evidence type="ECO:0000313" key="5">
    <source>
        <dbReference type="EMBL" id="GGR35784.1"/>
    </source>
</evidence>
<evidence type="ECO:0000256" key="1">
    <source>
        <dbReference type="ARBA" id="ARBA00022679"/>
    </source>
</evidence>
<sequence length="267" mass="30878">MKTDKYRVRGQKKLDLNEISTDETNGRTEEETRADAPQLQLRLARLQERLYAEGKQSLLVVLQARDAGGKDGTVKHVFMGLNPQGVVVTSFKVPTPQEQSHDFLWRVHAHAPAAGMIGVFNRSHYEEVLVTRVHGQVDQKEAERRFEHIRAFESLLESRKTRILKFYLHISKDEQKQRLQARLDDPSKLWKFNPGDLDERKLWDDYTHAYEDALSATSTDTAPWYVIPADHKWFRDDVISHILLDTLEDMNPQFPEASFDPATITVK</sequence>
<dbReference type="Pfam" id="PF03976">
    <property type="entry name" value="PPK2"/>
    <property type="match status" value="1"/>
</dbReference>
<dbReference type="GO" id="GO:0006797">
    <property type="term" value="P:polyphosphate metabolic process"/>
    <property type="evidence" value="ECO:0007669"/>
    <property type="project" value="InterPro"/>
</dbReference>
<dbReference type="PIRSF" id="PIRSF028756">
    <property type="entry name" value="PPK2_prd"/>
    <property type="match status" value="1"/>
</dbReference>
<evidence type="ECO:0000256" key="2">
    <source>
        <dbReference type="ARBA" id="ARBA00022777"/>
    </source>
</evidence>
<keyword evidence="6" id="KW-1185">Reference proteome</keyword>
<reference evidence="5" key="1">
    <citation type="journal article" date="2014" name="Int. J. Syst. Evol. Microbiol.">
        <title>Complete genome sequence of Corynebacterium casei LMG S-19264T (=DSM 44701T), isolated from a smear-ripened cheese.</title>
        <authorList>
            <consortium name="US DOE Joint Genome Institute (JGI-PGF)"/>
            <person name="Walter F."/>
            <person name="Albersmeier A."/>
            <person name="Kalinowski J."/>
            <person name="Ruckert C."/>
        </authorList>
    </citation>
    <scope>NUCLEOTIDE SEQUENCE</scope>
    <source>
        <strain evidence="5">JCM 31311</strain>
    </source>
</reference>
<name>A0A918FG83_9DEIO</name>
<reference evidence="5" key="2">
    <citation type="submission" date="2020-09" db="EMBL/GenBank/DDBJ databases">
        <authorList>
            <person name="Sun Q."/>
            <person name="Ohkuma M."/>
        </authorList>
    </citation>
    <scope>NUCLEOTIDE SEQUENCE</scope>
    <source>
        <strain evidence="5">JCM 31311</strain>
    </source>
</reference>
<dbReference type="PANTHER" id="PTHR34383:SF3">
    <property type="entry name" value="POLYPHOSPHATE:AMP PHOSPHOTRANSFERASE"/>
    <property type="match status" value="1"/>
</dbReference>
<evidence type="ECO:0000313" key="6">
    <source>
        <dbReference type="Proteomes" id="UP000603865"/>
    </source>
</evidence>
<accession>A0A918FG83</accession>
<dbReference type="SUPFAM" id="SSF52540">
    <property type="entry name" value="P-loop containing nucleoside triphosphate hydrolases"/>
    <property type="match status" value="1"/>
</dbReference>
<dbReference type="RefSeq" id="WP_189093454.1">
    <property type="nucleotide sequence ID" value="NZ_BMQL01000069.1"/>
</dbReference>
<feature type="compositionally biased region" description="Basic and acidic residues" evidence="3">
    <location>
        <begin position="1"/>
        <end position="16"/>
    </location>
</feature>
<dbReference type="AlphaFoldDB" id="A0A918FG83"/>
<dbReference type="Proteomes" id="UP000603865">
    <property type="component" value="Unassembled WGS sequence"/>
</dbReference>
<dbReference type="EMBL" id="BMQL01000069">
    <property type="protein sequence ID" value="GGR35784.1"/>
    <property type="molecule type" value="Genomic_DNA"/>
</dbReference>
<feature type="domain" description="Polyphosphate kinase-2-related" evidence="4">
    <location>
        <begin position="29"/>
        <end position="254"/>
    </location>
</feature>
<feature type="compositionally biased region" description="Basic and acidic residues" evidence="3">
    <location>
        <begin position="24"/>
        <end position="34"/>
    </location>
</feature>
<organism evidence="5 6">
    <name type="scientific">Deinococcus ruber</name>
    <dbReference type="NCBI Taxonomy" id="1848197"/>
    <lineage>
        <taxon>Bacteria</taxon>
        <taxon>Thermotogati</taxon>
        <taxon>Deinococcota</taxon>
        <taxon>Deinococci</taxon>
        <taxon>Deinococcales</taxon>
        <taxon>Deinococcaceae</taxon>
        <taxon>Deinococcus</taxon>
    </lineage>
</organism>
<dbReference type="InterPro" id="IPR016898">
    <property type="entry name" value="Polyphosphate_phosphotransfera"/>
</dbReference>
<dbReference type="InterPro" id="IPR022300">
    <property type="entry name" value="PPK2-rel_1"/>
</dbReference>
<protein>
    <submittedName>
        <fullName evidence="5">Polyphosphate kinase</fullName>
    </submittedName>
</protein>